<evidence type="ECO:0000256" key="3">
    <source>
        <dbReference type="SAM" id="MobiDB-lite"/>
    </source>
</evidence>
<reference evidence="5 6" key="1">
    <citation type="journal article" date="2014" name="Genome Biol. Evol.">
        <title>The secreted proteins of Achlya hypogyna and Thraustotheca clavata identify the ancestral oomycete secretome and reveal gene acquisitions by horizontal gene transfer.</title>
        <authorList>
            <person name="Misner I."/>
            <person name="Blouin N."/>
            <person name="Leonard G."/>
            <person name="Richards T.A."/>
            <person name="Lane C.E."/>
        </authorList>
    </citation>
    <scope>NUCLEOTIDE SEQUENCE [LARGE SCALE GENOMIC DNA]</scope>
    <source>
        <strain evidence="5 6">ATCC 48635</strain>
    </source>
</reference>
<dbReference type="InterPro" id="IPR011009">
    <property type="entry name" value="Kinase-like_dom_sf"/>
</dbReference>
<feature type="domain" description="Protein kinase" evidence="4">
    <location>
        <begin position="54"/>
        <end position="435"/>
    </location>
</feature>
<sequence>MGFMHPDQTLPATPDLTIDGCKNIAIDGNYVTSMPGIHEKATDAINLLKHEDGVTGLVELVGGSEARCPRAHDADRETGAFPRHPGHDPAFVRRTVDDGVLHVLDSHRVIDDAEGTRTKPRRPSVCFAPFVAHNKRISLGNESMQRDACLTRSDNQSLSDEILSEFYREVAVVSRLRHPNIVLYLGVAINPPKYCLVFKYMQSGALTDLIRQRKATPIDSFSHHARDRDGTDLGGNWRRSSDGMNYLHLRSIMHRDLKSGNVLFDAYGTVKISDFGLSCVLEIGHSSDQSQARSSNFGEMAGRSLGQPLLRATYKGDPTSPNTLASIFIVCATGDAHQGDMGSLTTQLSKHCAPWKNVISADPGSLLTQNALSREPDVVVIPNQSGDAADKGPRMLIEVDMHRSFPEAKDWIKEYFPMLPSLRTAIAFKIFGPLGGDRYSFGAVVLVYRREPDDPVHNVPGPPVLVYGASIGTAPLSSQSQRDMTTEDLALLCEDSGAVPMLAPYTSTGGPGMLRTASSASRRYTSTTAPNE</sequence>
<dbReference type="PANTHER" id="PTHR44329:SF298">
    <property type="entry name" value="MIXED LINEAGE KINASE DOMAIN-LIKE PROTEIN"/>
    <property type="match status" value="1"/>
</dbReference>
<dbReference type="Proteomes" id="UP000243579">
    <property type="component" value="Unassembled WGS sequence"/>
</dbReference>
<accession>A0A1V9ZF79</accession>
<feature type="compositionally biased region" description="Low complexity" evidence="3">
    <location>
        <begin position="515"/>
        <end position="532"/>
    </location>
</feature>
<dbReference type="InterPro" id="IPR051681">
    <property type="entry name" value="Ser/Thr_Kinases-Pseudokinases"/>
</dbReference>
<dbReference type="InterPro" id="IPR008271">
    <property type="entry name" value="Ser/Thr_kinase_AS"/>
</dbReference>
<evidence type="ECO:0000256" key="2">
    <source>
        <dbReference type="ARBA" id="ARBA00022840"/>
    </source>
</evidence>
<comment type="caution">
    <text evidence="5">The sequence shown here is derived from an EMBL/GenBank/DDBJ whole genome shotgun (WGS) entry which is preliminary data.</text>
</comment>
<dbReference type="Gene3D" id="1.10.510.10">
    <property type="entry name" value="Transferase(Phosphotransferase) domain 1"/>
    <property type="match status" value="1"/>
</dbReference>
<keyword evidence="5" id="KW-0808">Transferase</keyword>
<feature type="region of interest" description="Disordered" evidence="3">
    <location>
        <begin position="510"/>
        <end position="532"/>
    </location>
</feature>
<dbReference type="SMART" id="SM00220">
    <property type="entry name" value="S_TKc"/>
    <property type="match status" value="1"/>
</dbReference>
<dbReference type="GO" id="GO:0004674">
    <property type="term" value="F:protein serine/threonine kinase activity"/>
    <property type="evidence" value="ECO:0007669"/>
    <property type="project" value="UniProtKB-KW"/>
</dbReference>
<evidence type="ECO:0000259" key="4">
    <source>
        <dbReference type="PROSITE" id="PS50011"/>
    </source>
</evidence>
<keyword evidence="5" id="KW-0418">Kinase</keyword>
<dbReference type="PANTHER" id="PTHR44329">
    <property type="entry name" value="SERINE/THREONINE-PROTEIN KINASE TNNI3K-RELATED"/>
    <property type="match status" value="1"/>
</dbReference>
<dbReference type="AlphaFoldDB" id="A0A1V9ZF79"/>
<keyword evidence="2" id="KW-0067">ATP-binding</keyword>
<dbReference type="EMBL" id="JNBR01000136">
    <property type="protein sequence ID" value="OQR96648.1"/>
    <property type="molecule type" value="Genomic_DNA"/>
</dbReference>
<dbReference type="PROSITE" id="PS50011">
    <property type="entry name" value="PROTEIN_KINASE_DOM"/>
    <property type="match status" value="1"/>
</dbReference>
<dbReference type="Pfam" id="PF00069">
    <property type="entry name" value="Pkinase"/>
    <property type="match status" value="1"/>
</dbReference>
<evidence type="ECO:0000313" key="5">
    <source>
        <dbReference type="EMBL" id="OQR96648.1"/>
    </source>
</evidence>
<keyword evidence="1" id="KW-0547">Nucleotide-binding</keyword>
<protein>
    <submittedName>
        <fullName evidence="5">Serine/threonine protein kinase</fullName>
    </submittedName>
</protein>
<organism evidence="5 6">
    <name type="scientific">Achlya hypogyna</name>
    <name type="common">Oomycete</name>
    <name type="synonym">Protoachlya hypogyna</name>
    <dbReference type="NCBI Taxonomy" id="1202772"/>
    <lineage>
        <taxon>Eukaryota</taxon>
        <taxon>Sar</taxon>
        <taxon>Stramenopiles</taxon>
        <taxon>Oomycota</taxon>
        <taxon>Saprolegniomycetes</taxon>
        <taxon>Saprolegniales</taxon>
        <taxon>Achlyaceae</taxon>
        <taxon>Achlya</taxon>
    </lineage>
</organism>
<proteinExistence type="predicted"/>
<evidence type="ECO:0000313" key="6">
    <source>
        <dbReference type="Proteomes" id="UP000243579"/>
    </source>
</evidence>
<dbReference type="PROSITE" id="PS00108">
    <property type="entry name" value="PROTEIN_KINASE_ST"/>
    <property type="match status" value="1"/>
</dbReference>
<name>A0A1V9ZF79_ACHHY</name>
<dbReference type="GO" id="GO:0005524">
    <property type="term" value="F:ATP binding"/>
    <property type="evidence" value="ECO:0007669"/>
    <property type="project" value="UniProtKB-KW"/>
</dbReference>
<keyword evidence="6" id="KW-1185">Reference proteome</keyword>
<keyword evidence="5" id="KW-0723">Serine/threonine-protein kinase</keyword>
<evidence type="ECO:0000256" key="1">
    <source>
        <dbReference type="ARBA" id="ARBA00022741"/>
    </source>
</evidence>
<dbReference type="SUPFAM" id="SSF56112">
    <property type="entry name" value="Protein kinase-like (PK-like)"/>
    <property type="match status" value="1"/>
</dbReference>
<dbReference type="OrthoDB" id="4062651at2759"/>
<gene>
    <name evidence="5" type="ORF">ACHHYP_14025</name>
</gene>
<dbReference type="STRING" id="1202772.A0A1V9ZF79"/>
<dbReference type="InterPro" id="IPR000719">
    <property type="entry name" value="Prot_kinase_dom"/>
</dbReference>